<evidence type="ECO:0000256" key="2">
    <source>
        <dbReference type="SAM" id="MobiDB-lite"/>
    </source>
</evidence>
<feature type="region of interest" description="Disordered" evidence="2">
    <location>
        <begin position="1"/>
        <end position="44"/>
    </location>
</feature>
<accession>A0A9D2M070</accession>
<keyword evidence="1" id="KW-0175">Coiled coil</keyword>
<protein>
    <submittedName>
        <fullName evidence="3">Uncharacterized protein</fullName>
    </submittedName>
</protein>
<dbReference type="AlphaFoldDB" id="A0A9D2M070"/>
<feature type="compositionally biased region" description="Polar residues" evidence="2">
    <location>
        <begin position="17"/>
        <end position="26"/>
    </location>
</feature>
<proteinExistence type="predicted"/>
<reference evidence="3" key="2">
    <citation type="submission" date="2021-04" db="EMBL/GenBank/DDBJ databases">
        <authorList>
            <person name="Gilroy R."/>
        </authorList>
    </citation>
    <scope>NUCLEOTIDE SEQUENCE</scope>
    <source>
        <strain evidence="3">ChiBcec8-14828</strain>
    </source>
</reference>
<evidence type="ECO:0000256" key="1">
    <source>
        <dbReference type="SAM" id="Coils"/>
    </source>
</evidence>
<organism evidence="3 4">
    <name type="scientific">Candidatus Ruthenibacterium avium</name>
    <dbReference type="NCBI Taxonomy" id="2838751"/>
    <lineage>
        <taxon>Bacteria</taxon>
        <taxon>Bacillati</taxon>
        <taxon>Bacillota</taxon>
        <taxon>Clostridia</taxon>
        <taxon>Eubacteriales</taxon>
        <taxon>Oscillospiraceae</taxon>
        <taxon>Ruthenibacterium</taxon>
    </lineage>
</organism>
<sequence>MFRVFDDPVSGGEKTSKPSTSTGRNPSTSTKKPTTSSSASSWAAQKQAQLEAQKAAYQNYYNSTAAQLLQYRNQQLAAAQGWYDSGLARLQQILNEQLAFEQNAYNQMVAAQQAAYDRNVAGTNAYYAGMYEQAEGNYQNQLATAQKDYERALALLQENHDAGKQQVNDVTKDGLQQAYIEKMMAQKNIAQQLSAMGKSGGASESTLLAMNNQYGSSRNALETERIEQLAALAQQLSQQKAERTTSYEQEKRGYEDAYTGLVSQYRQQQAAQLAQYEQQKNQYISDWNADSLLRQQGYRSDYSSELTALAKELAQQQMQAEQFYQQSLFGAQSELQKQLAALMGW</sequence>
<dbReference type="Proteomes" id="UP000824209">
    <property type="component" value="Unassembled WGS sequence"/>
</dbReference>
<feature type="compositionally biased region" description="Low complexity" evidence="2">
    <location>
        <begin position="27"/>
        <end position="44"/>
    </location>
</feature>
<gene>
    <name evidence="3" type="ORF">H9943_01460</name>
</gene>
<name>A0A9D2M070_9FIRM</name>
<reference evidence="3" key="1">
    <citation type="journal article" date="2021" name="PeerJ">
        <title>Extensive microbial diversity within the chicken gut microbiome revealed by metagenomics and culture.</title>
        <authorList>
            <person name="Gilroy R."/>
            <person name="Ravi A."/>
            <person name="Getino M."/>
            <person name="Pursley I."/>
            <person name="Horton D.L."/>
            <person name="Alikhan N.F."/>
            <person name="Baker D."/>
            <person name="Gharbi K."/>
            <person name="Hall N."/>
            <person name="Watson M."/>
            <person name="Adriaenssens E.M."/>
            <person name="Foster-Nyarko E."/>
            <person name="Jarju S."/>
            <person name="Secka A."/>
            <person name="Antonio M."/>
            <person name="Oren A."/>
            <person name="Chaudhuri R.R."/>
            <person name="La Ragione R."/>
            <person name="Hildebrand F."/>
            <person name="Pallen M.J."/>
        </authorList>
    </citation>
    <scope>NUCLEOTIDE SEQUENCE</scope>
    <source>
        <strain evidence="3">ChiBcec8-14828</strain>
    </source>
</reference>
<dbReference type="EMBL" id="DWYA01000013">
    <property type="protein sequence ID" value="HJB39045.1"/>
    <property type="molecule type" value="Genomic_DNA"/>
</dbReference>
<feature type="coiled-coil region" evidence="1">
    <location>
        <begin position="266"/>
        <end position="326"/>
    </location>
</feature>
<comment type="caution">
    <text evidence="3">The sequence shown here is derived from an EMBL/GenBank/DDBJ whole genome shotgun (WGS) entry which is preliminary data.</text>
</comment>
<evidence type="ECO:0000313" key="3">
    <source>
        <dbReference type="EMBL" id="HJB39045.1"/>
    </source>
</evidence>
<evidence type="ECO:0000313" key="4">
    <source>
        <dbReference type="Proteomes" id="UP000824209"/>
    </source>
</evidence>